<proteinExistence type="predicted"/>
<name>A0A1I7YZM9_9BILA</name>
<dbReference type="Proteomes" id="UP000095287">
    <property type="component" value="Unplaced"/>
</dbReference>
<evidence type="ECO:0000313" key="2">
    <source>
        <dbReference type="WBParaSite" id="L893_g2133.t1"/>
    </source>
</evidence>
<reference evidence="2" key="1">
    <citation type="submission" date="2016-11" db="UniProtKB">
        <authorList>
            <consortium name="WormBaseParasite"/>
        </authorList>
    </citation>
    <scope>IDENTIFICATION</scope>
</reference>
<dbReference type="WBParaSite" id="L893_g2133.t1">
    <property type="protein sequence ID" value="L893_g2133.t1"/>
    <property type="gene ID" value="L893_g2133"/>
</dbReference>
<evidence type="ECO:0000313" key="1">
    <source>
        <dbReference type="Proteomes" id="UP000095287"/>
    </source>
</evidence>
<dbReference type="AlphaFoldDB" id="A0A1I7YZM9"/>
<accession>A0A1I7YZM9</accession>
<sequence length="114" mass="13146">MGEQSRDTQACVRASIQVTWVLRRSIPETKIVLRSWSSALVSQSPNSISKAERRTRILLLTFFLRDSVIRDLPSPTSPSPFAERLRLHEVRRDGRYCRSVRVHADRVHRPLPGK</sequence>
<keyword evidence="1" id="KW-1185">Reference proteome</keyword>
<organism evidence="1 2">
    <name type="scientific">Steinernema glaseri</name>
    <dbReference type="NCBI Taxonomy" id="37863"/>
    <lineage>
        <taxon>Eukaryota</taxon>
        <taxon>Metazoa</taxon>
        <taxon>Ecdysozoa</taxon>
        <taxon>Nematoda</taxon>
        <taxon>Chromadorea</taxon>
        <taxon>Rhabditida</taxon>
        <taxon>Tylenchina</taxon>
        <taxon>Panagrolaimomorpha</taxon>
        <taxon>Strongyloidoidea</taxon>
        <taxon>Steinernematidae</taxon>
        <taxon>Steinernema</taxon>
    </lineage>
</organism>
<protein>
    <submittedName>
        <fullName evidence="2">Uncharacterized protein</fullName>
    </submittedName>
</protein>